<dbReference type="SUPFAM" id="SSF110296">
    <property type="entry name" value="Oligoxyloglucan reducing end-specific cellobiohydrolase"/>
    <property type="match status" value="1"/>
</dbReference>
<dbReference type="InterPro" id="IPR015943">
    <property type="entry name" value="WD40/YVTN_repeat-like_dom_sf"/>
</dbReference>
<gene>
    <name evidence="1" type="ORF">IDH41_24840</name>
</gene>
<dbReference type="Pfam" id="PF02012">
    <property type="entry name" value="BNR"/>
    <property type="match status" value="1"/>
</dbReference>
<dbReference type="EMBL" id="JACXIY010000036">
    <property type="protein sequence ID" value="MBD2871810.1"/>
    <property type="molecule type" value="Genomic_DNA"/>
</dbReference>
<dbReference type="GO" id="GO:0016787">
    <property type="term" value="F:hydrolase activity"/>
    <property type="evidence" value="ECO:0007669"/>
    <property type="project" value="UniProtKB-KW"/>
</dbReference>
<dbReference type="PANTHER" id="PTHR43739:SF5">
    <property type="entry name" value="EXO-ALPHA-SIALIDASE"/>
    <property type="match status" value="1"/>
</dbReference>
<reference evidence="1" key="1">
    <citation type="submission" date="2020-09" db="EMBL/GenBank/DDBJ databases">
        <title>A novel bacterium of genus Paenibacillus, isolated from South China Sea.</title>
        <authorList>
            <person name="Huang H."/>
            <person name="Mo K."/>
            <person name="Hu Y."/>
        </authorList>
    </citation>
    <scope>NUCLEOTIDE SEQUENCE</scope>
    <source>
        <strain evidence="1">IB182493</strain>
    </source>
</reference>
<dbReference type="Proteomes" id="UP000632125">
    <property type="component" value="Unassembled WGS sequence"/>
</dbReference>
<sequence length="352" mass="39639">MKRFFLCVSEELIVLDELEAKYNVQTRSMVLNPVCIAVDPFLANRLYCGTDGYGLWMSDDGGDSWRRIGEEIPETIFTSVFISPIRKYGNHGLVYVGTDRSALFYSIDGGQTWREWEEIKALSSYSNWSFPPNPQTHNVRMIAEDPSNGHIYASIEAGAVIKTPNGGERWLDTKEGNPLDAHTLLTHSKAPNRIYAACSDGVDQPGRSVLMSRDGGETWEPISEGLEHRYMFSMVVNKDDPDMMLVSAAAAARNAYDPSVAESYIYRKEKNQPWKRVEEGLPVAKGTMISNLAGDPQDTNTFYALNNRGLYRSSDNGKTWTALPIDWKKEHLQYVPQRRHRSALLVADWGGE</sequence>
<accession>A0A927CUI7</accession>
<proteinExistence type="predicted"/>
<protein>
    <submittedName>
        <fullName evidence="1">Glycosyl hydrolase</fullName>
    </submittedName>
</protein>
<dbReference type="AlphaFoldDB" id="A0A927CUI7"/>
<dbReference type="PANTHER" id="PTHR43739">
    <property type="entry name" value="XYLOGLUCANASE (EUROFUNG)"/>
    <property type="match status" value="1"/>
</dbReference>
<organism evidence="1 2">
    <name type="scientific">Paenibacillus arenilitoris</name>
    <dbReference type="NCBI Taxonomy" id="2772299"/>
    <lineage>
        <taxon>Bacteria</taxon>
        <taxon>Bacillati</taxon>
        <taxon>Bacillota</taxon>
        <taxon>Bacilli</taxon>
        <taxon>Bacillales</taxon>
        <taxon>Paenibacillaceae</taxon>
        <taxon>Paenibacillus</taxon>
    </lineage>
</organism>
<dbReference type="GO" id="GO:0010411">
    <property type="term" value="P:xyloglucan metabolic process"/>
    <property type="evidence" value="ECO:0007669"/>
    <property type="project" value="TreeGrafter"/>
</dbReference>
<dbReference type="InterPro" id="IPR002860">
    <property type="entry name" value="BNR_rpt"/>
</dbReference>
<dbReference type="InterPro" id="IPR052025">
    <property type="entry name" value="Xyloglucanase_GH74"/>
</dbReference>
<comment type="caution">
    <text evidence="1">The sequence shown here is derived from an EMBL/GenBank/DDBJ whole genome shotgun (WGS) entry which is preliminary data.</text>
</comment>
<dbReference type="Gene3D" id="2.130.10.10">
    <property type="entry name" value="YVTN repeat-like/Quinoprotein amine dehydrogenase"/>
    <property type="match status" value="2"/>
</dbReference>
<dbReference type="RefSeq" id="WP_190865948.1">
    <property type="nucleotide sequence ID" value="NZ_JACXIY010000036.1"/>
</dbReference>
<evidence type="ECO:0000313" key="1">
    <source>
        <dbReference type="EMBL" id="MBD2871810.1"/>
    </source>
</evidence>
<keyword evidence="1" id="KW-0378">Hydrolase</keyword>
<evidence type="ECO:0000313" key="2">
    <source>
        <dbReference type="Proteomes" id="UP000632125"/>
    </source>
</evidence>
<keyword evidence="2" id="KW-1185">Reference proteome</keyword>
<dbReference type="CDD" id="cd15482">
    <property type="entry name" value="Sialidase_non-viral"/>
    <property type="match status" value="1"/>
</dbReference>
<name>A0A927CUI7_9BACL</name>